<dbReference type="AlphaFoldDB" id="A0A1I0VU35"/>
<name>A0A1I0VU35_9RHOB</name>
<gene>
    <name evidence="1" type="ORF">SAMN05421688_0989</name>
</gene>
<dbReference type="OrthoDB" id="9801870at2"/>
<reference evidence="1 2" key="1">
    <citation type="submission" date="2016-10" db="EMBL/GenBank/DDBJ databases">
        <authorList>
            <person name="de Groot N.N."/>
        </authorList>
    </citation>
    <scope>NUCLEOTIDE SEQUENCE [LARGE SCALE GENOMIC DNA]</scope>
    <source>
        <strain evidence="1 2">DSM 29316</strain>
    </source>
</reference>
<dbReference type="EMBL" id="FOJU01000001">
    <property type="protein sequence ID" value="SFA79929.1"/>
    <property type="molecule type" value="Genomic_DNA"/>
</dbReference>
<dbReference type="RefSeq" id="WP_092061103.1">
    <property type="nucleotide sequence ID" value="NZ_FOJU01000001.1"/>
</dbReference>
<dbReference type="InterPro" id="IPR036287">
    <property type="entry name" value="Rv1873-like_sf"/>
</dbReference>
<dbReference type="SUPFAM" id="SSF140736">
    <property type="entry name" value="Rv1873-like"/>
    <property type="match status" value="1"/>
</dbReference>
<dbReference type="InterPro" id="IPR014937">
    <property type="entry name" value="DUF1810"/>
</dbReference>
<dbReference type="Proteomes" id="UP000198796">
    <property type="component" value="Unassembled WGS sequence"/>
</dbReference>
<dbReference type="Gene3D" id="1.25.40.380">
    <property type="entry name" value="Protein of unknown function DUF1810"/>
    <property type="match status" value="1"/>
</dbReference>
<proteinExistence type="predicted"/>
<evidence type="ECO:0000313" key="1">
    <source>
        <dbReference type="EMBL" id="SFA79929.1"/>
    </source>
</evidence>
<dbReference type="PIRSF" id="PIRSF008546">
    <property type="entry name" value="UCP008546"/>
    <property type="match status" value="1"/>
</dbReference>
<dbReference type="STRING" id="871651.SAMN05421688_0989"/>
<organism evidence="1 2">
    <name type="scientific">Poseidonocella pacifica</name>
    <dbReference type="NCBI Taxonomy" id="871651"/>
    <lineage>
        <taxon>Bacteria</taxon>
        <taxon>Pseudomonadati</taxon>
        <taxon>Pseudomonadota</taxon>
        <taxon>Alphaproteobacteria</taxon>
        <taxon>Rhodobacterales</taxon>
        <taxon>Roseobacteraceae</taxon>
        <taxon>Poseidonocella</taxon>
    </lineage>
</organism>
<sequence>MNGDLQRFVAAQEGVYPHALDELRAGRKQGHWMWFIFPQIAGLGRSANAVYFAIADLDEARAYLEHPVLGPRLVACAGAILTHSGRSAQEILGAIDAQKLRSSATLFREAGGDAVFEQVLGTFYEGDPCPVTLARLHGGG</sequence>
<evidence type="ECO:0000313" key="2">
    <source>
        <dbReference type="Proteomes" id="UP000198796"/>
    </source>
</evidence>
<accession>A0A1I0VU35</accession>
<keyword evidence="2" id="KW-1185">Reference proteome</keyword>
<dbReference type="Pfam" id="PF08837">
    <property type="entry name" value="DUF1810"/>
    <property type="match status" value="1"/>
</dbReference>
<protein>
    <submittedName>
        <fullName evidence="1">Uncharacterized protein, DUF1810 family</fullName>
    </submittedName>
</protein>